<organism evidence="2 3">
    <name type="scientific">Vitis vinifera</name>
    <name type="common">Grape</name>
    <dbReference type="NCBI Taxonomy" id="29760"/>
    <lineage>
        <taxon>Eukaryota</taxon>
        <taxon>Viridiplantae</taxon>
        <taxon>Streptophyta</taxon>
        <taxon>Embryophyta</taxon>
        <taxon>Tracheophyta</taxon>
        <taxon>Spermatophyta</taxon>
        <taxon>Magnoliopsida</taxon>
        <taxon>eudicotyledons</taxon>
        <taxon>Gunneridae</taxon>
        <taxon>Pentapetalae</taxon>
        <taxon>rosids</taxon>
        <taxon>Vitales</taxon>
        <taxon>Vitaceae</taxon>
        <taxon>Viteae</taxon>
        <taxon>Vitis</taxon>
    </lineage>
</organism>
<proteinExistence type="predicted"/>
<dbReference type="AlphaFoldDB" id="A0A438GDG9"/>
<gene>
    <name evidence="2" type="ORF">CK203_056194</name>
</gene>
<protein>
    <submittedName>
        <fullName evidence="2">Uncharacterized protein</fullName>
    </submittedName>
</protein>
<dbReference type="EMBL" id="QGNW01000469">
    <property type="protein sequence ID" value="RVW70253.1"/>
    <property type="molecule type" value="Genomic_DNA"/>
</dbReference>
<name>A0A438GDG9_VITVI</name>
<evidence type="ECO:0000313" key="3">
    <source>
        <dbReference type="Proteomes" id="UP000288805"/>
    </source>
</evidence>
<comment type="caution">
    <text evidence="2">The sequence shown here is derived from an EMBL/GenBank/DDBJ whole genome shotgun (WGS) entry which is preliminary data.</text>
</comment>
<evidence type="ECO:0000313" key="2">
    <source>
        <dbReference type="EMBL" id="RVW70253.1"/>
    </source>
</evidence>
<sequence length="248" mass="27695">MKVGRNIVVKGAPRLGATRRHPSAPRLKAGNAPSGRRRLGAQGARLRQGARRSPESPPTVRPAPFSGLSQPETTPNRALASAVLENSEIRDAFLTNVCILYNLKQVAEKLMTMHEECLEGNYQSIEKLREASSRPAVHHIRQVILVIIRLGVPLLPSPFPPSAMQPMTSCSQQNHAGQENSFLLHPHLNTLQPRKLELFNKALEMEICQRERKLVKENGRENVARRWQQVTKQSWTALPGKESPKVRG</sequence>
<evidence type="ECO:0000256" key="1">
    <source>
        <dbReference type="SAM" id="MobiDB-lite"/>
    </source>
</evidence>
<reference evidence="2 3" key="1">
    <citation type="journal article" date="2018" name="PLoS Genet.">
        <title>Population sequencing reveals clonal diversity and ancestral inbreeding in the grapevine cultivar Chardonnay.</title>
        <authorList>
            <person name="Roach M.J."/>
            <person name="Johnson D.L."/>
            <person name="Bohlmann J."/>
            <person name="van Vuuren H.J."/>
            <person name="Jones S.J."/>
            <person name="Pretorius I.S."/>
            <person name="Schmidt S.A."/>
            <person name="Borneman A.R."/>
        </authorList>
    </citation>
    <scope>NUCLEOTIDE SEQUENCE [LARGE SCALE GENOMIC DNA]</scope>
    <source>
        <strain evidence="3">cv. Chardonnay</strain>
        <tissue evidence="2">Leaf</tissue>
    </source>
</reference>
<dbReference type="Proteomes" id="UP000288805">
    <property type="component" value="Unassembled WGS sequence"/>
</dbReference>
<accession>A0A438GDG9</accession>
<feature type="region of interest" description="Disordered" evidence="1">
    <location>
        <begin position="1"/>
        <end position="74"/>
    </location>
</feature>